<dbReference type="InterPro" id="IPR025110">
    <property type="entry name" value="AMP-bd_C"/>
</dbReference>
<proteinExistence type="inferred from homology"/>
<dbReference type="GO" id="GO:0016874">
    <property type="term" value="F:ligase activity"/>
    <property type="evidence" value="ECO:0007669"/>
    <property type="project" value="UniProtKB-KW"/>
</dbReference>
<evidence type="ECO:0000256" key="1">
    <source>
        <dbReference type="ARBA" id="ARBA00006432"/>
    </source>
</evidence>
<evidence type="ECO:0000313" key="8">
    <source>
        <dbReference type="EMBL" id="KAK7366655.1"/>
    </source>
</evidence>
<keyword evidence="2" id="KW-0436">Ligase</keyword>
<keyword evidence="4" id="KW-0276">Fatty acid metabolism</keyword>
<keyword evidence="5" id="KW-0067">ATP-binding</keyword>
<keyword evidence="9" id="KW-1185">Reference proteome</keyword>
<dbReference type="Pfam" id="PF13193">
    <property type="entry name" value="AMP-binding_C"/>
    <property type="match status" value="1"/>
</dbReference>
<keyword evidence="6" id="KW-0443">Lipid metabolism</keyword>
<comment type="caution">
    <text evidence="8">The sequence shown here is derived from an EMBL/GenBank/DDBJ whole genome shotgun (WGS) entry which is preliminary data.</text>
</comment>
<evidence type="ECO:0000256" key="2">
    <source>
        <dbReference type="ARBA" id="ARBA00022598"/>
    </source>
</evidence>
<comment type="similarity">
    <text evidence="1">Belongs to the ATP-dependent AMP-binding enzyme family.</text>
</comment>
<keyword evidence="3" id="KW-0547">Nucleotide-binding</keyword>
<dbReference type="Proteomes" id="UP001374584">
    <property type="component" value="Unassembled WGS sequence"/>
</dbReference>
<dbReference type="Gene3D" id="3.30.300.30">
    <property type="match status" value="1"/>
</dbReference>
<gene>
    <name evidence="8" type="ORF">VNO80_08650</name>
</gene>
<evidence type="ECO:0000256" key="6">
    <source>
        <dbReference type="ARBA" id="ARBA00023098"/>
    </source>
</evidence>
<dbReference type="SUPFAM" id="SSF56801">
    <property type="entry name" value="Acetyl-CoA synthetase-like"/>
    <property type="match status" value="1"/>
</dbReference>
<protein>
    <recommendedName>
        <fullName evidence="7">AMP-binding enzyme C-terminal domain-containing protein</fullName>
    </recommendedName>
</protein>
<evidence type="ECO:0000256" key="3">
    <source>
        <dbReference type="ARBA" id="ARBA00022741"/>
    </source>
</evidence>
<dbReference type="AlphaFoldDB" id="A0AAN9N4V8"/>
<dbReference type="PANTHER" id="PTHR43859:SF4">
    <property type="entry name" value="BUTANOATE--COA LIGASE AAE1-RELATED"/>
    <property type="match status" value="1"/>
</dbReference>
<organism evidence="8 9">
    <name type="scientific">Phaseolus coccineus</name>
    <name type="common">Scarlet runner bean</name>
    <name type="synonym">Phaseolus multiflorus</name>
    <dbReference type="NCBI Taxonomy" id="3886"/>
    <lineage>
        <taxon>Eukaryota</taxon>
        <taxon>Viridiplantae</taxon>
        <taxon>Streptophyta</taxon>
        <taxon>Embryophyta</taxon>
        <taxon>Tracheophyta</taxon>
        <taxon>Spermatophyta</taxon>
        <taxon>Magnoliopsida</taxon>
        <taxon>eudicotyledons</taxon>
        <taxon>Gunneridae</taxon>
        <taxon>Pentapetalae</taxon>
        <taxon>rosids</taxon>
        <taxon>fabids</taxon>
        <taxon>Fabales</taxon>
        <taxon>Fabaceae</taxon>
        <taxon>Papilionoideae</taxon>
        <taxon>50 kb inversion clade</taxon>
        <taxon>NPAAA clade</taxon>
        <taxon>indigoferoid/millettioid clade</taxon>
        <taxon>Phaseoleae</taxon>
        <taxon>Phaseolus</taxon>
    </lineage>
</organism>
<evidence type="ECO:0000259" key="7">
    <source>
        <dbReference type="Pfam" id="PF13193"/>
    </source>
</evidence>
<reference evidence="8 9" key="1">
    <citation type="submission" date="2024-01" db="EMBL/GenBank/DDBJ databases">
        <title>The genomes of 5 underutilized Papilionoideae crops provide insights into root nodulation and disease resistanc.</title>
        <authorList>
            <person name="Jiang F."/>
        </authorList>
    </citation>
    <scope>NUCLEOTIDE SEQUENCE [LARGE SCALE GENOMIC DNA]</scope>
    <source>
        <strain evidence="8">JINMINGXINNONG_FW02</strain>
        <tissue evidence="8">Leaves</tissue>
    </source>
</reference>
<evidence type="ECO:0000256" key="5">
    <source>
        <dbReference type="ARBA" id="ARBA00022840"/>
    </source>
</evidence>
<feature type="domain" description="AMP-binding enzyme C-terminal" evidence="7">
    <location>
        <begin position="138"/>
        <end position="169"/>
    </location>
</feature>
<accession>A0AAN9N4V8</accession>
<dbReference type="InterPro" id="IPR045851">
    <property type="entry name" value="AMP-bd_C_sf"/>
</dbReference>
<dbReference type="GO" id="GO:0006631">
    <property type="term" value="P:fatty acid metabolic process"/>
    <property type="evidence" value="ECO:0007669"/>
    <property type="project" value="UniProtKB-KW"/>
</dbReference>
<dbReference type="PANTHER" id="PTHR43859">
    <property type="entry name" value="ACYL-ACTIVATING ENZYME"/>
    <property type="match status" value="1"/>
</dbReference>
<name>A0AAN9N4V8_PHACN</name>
<evidence type="ECO:0000256" key="4">
    <source>
        <dbReference type="ARBA" id="ARBA00022832"/>
    </source>
</evidence>
<sequence>MWRDERSMKLVSTRDLMEWTLSRQCCPDFSIFVYSLRHGLQKRNLVIFSLSQSTYARGGAFVYKPSSKGNILWVLEYGQLVGQNCDEWISGVEGTQDLKGGWFMSSDLGVKHPDGYIELKDRSKDTINYGRENTSTIELEAVFFSHPAVYEAAVVGRPDNYLGGTACAF</sequence>
<dbReference type="GO" id="GO:0005524">
    <property type="term" value="F:ATP binding"/>
    <property type="evidence" value="ECO:0007669"/>
    <property type="project" value="UniProtKB-KW"/>
</dbReference>
<dbReference type="EMBL" id="JAYMYR010000004">
    <property type="protein sequence ID" value="KAK7366655.1"/>
    <property type="molecule type" value="Genomic_DNA"/>
</dbReference>
<evidence type="ECO:0000313" key="9">
    <source>
        <dbReference type="Proteomes" id="UP001374584"/>
    </source>
</evidence>